<dbReference type="InterPro" id="IPR001656">
    <property type="entry name" value="PsdUridine_synth_TruD"/>
</dbReference>
<name>A0A3B0YUE0_9ZZZZ</name>
<dbReference type="PANTHER" id="PTHR47811">
    <property type="entry name" value="TRNA PSEUDOURIDINE SYNTHASE D"/>
    <property type="match status" value="1"/>
</dbReference>
<dbReference type="GO" id="GO:0001522">
    <property type="term" value="P:pseudouridine synthesis"/>
    <property type="evidence" value="ECO:0007669"/>
    <property type="project" value="InterPro"/>
</dbReference>
<accession>A0A3B0YUE0</accession>
<reference evidence="3" key="1">
    <citation type="submission" date="2018-06" db="EMBL/GenBank/DDBJ databases">
        <authorList>
            <person name="Zhirakovskaya E."/>
        </authorList>
    </citation>
    <scope>NUCLEOTIDE SEQUENCE</scope>
</reference>
<dbReference type="SUPFAM" id="SSF55120">
    <property type="entry name" value="Pseudouridine synthase"/>
    <property type="match status" value="1"/>
</dbReference>
<keyword evidence="3" id="KW-0413">Isomerase</keyword>
<organism evidence="3">
    <name type="scientific">hydrothermal vent metagenome</name>
    <dbReference type="NCBI Taxonomy" id="652676"/>
    <lineage>
        <taxon>unclassified sequences</taxon>
        <taxon>metagenomes</taxon>
        <taxon>ecological metagenomes</taxon>
    </lineage>
</organism>
<proteinExistence type="inferred from homology"/>
<evidence type="ECO:0000256" key="1">
    <source>
        <dbReference type="ARBA" id="ARBA00007953"/>
    </source>
</evidence>
<dbReference type="AlphaFoldDB" id="A0A3B0YUE0"/>
<feature type="non-terminal residue" evidence="3">
    <location>
        <position position="1"/>
    </location>
</feature>
<dbReference type="InterPro" id="IPR050170">
    <property type="entry name" value="TruD_pseudoU_synthase"/>
</dbReference>
<sequence length="234" mass="26036">FGRNSAKLRRGAHNGNAFIITLRNVEGNRDTIDQRLSQIKLNGVPNYFGEQRFGHGGRNVSNGVALLKGDIKVKDRHKRSLYLSAVRSYLFNLILSARVADGSWQQLLPGEAVMLSGTNSHFSADVVDDELNRRLAEGDIHPSAPLWGRGRAASISAAFEYEQRVLAPYQDILKKMEHIGLDQSRRSLRLSVPGLSWVWEADNRLVLRFELPVGAFATSLLREVVSPSAATILY</sequence>
<dbReference type="InterPro" id="IPR011760">
    <property type="entry name" value="PsdUridine_synth_TruD_insert"/>
</dbReference>
<dbReference type="GO" id="GO:0003723">
    <property type="term" value="F:RNA binding"/>
    <property type="evidence" value="ECO:0007669"/>
    <property type="project" value="InterPro"/>
</dbReference>
<evidence type="ECO:0000259" key="2">
    <source>
        <dbReference type="PROSITE" id="PS50984"/>
    </source>
</evidence>
<dbReference type="InterPro" id="IPR043165">
    <property type="entry name" value="TruD_insert_sf"/>
</dbReference>
<dbReference type="PROSITE" id="PS50984">
    <property type="entry name" value="TRUD"/>
    <property type="match status" value="1"/>
</dbReference>
<dbReference type="Pfam" id="PF01142">
    <property type="entry name" value="TruD"/>
    <property type="match status" value="2"/>
</dbReference>
<gene>
    <name evidence="3" type="ORF">MNBD_GAMMA18-578</name>
</gene>
<dbReference type="Gene3D" id="3.30.2340.10">
    <property type="entry name" value="TruD, insertion domain"/>
    <property type="match status" value="1"/>
</dbReference>
<dbReference type="GO" id="GO:0005829">
    <property type="term" value="C:cytosol"/>
    <property type="evidence" value="ECO:0007669"/>
    <property type="project" value="TreeGrafter"/>
</dbReference>
<dbReference type="PANTHER" id="PTHR47811:SF1">
    <property type="entry name" value="TRNA PSEUDOURIDINE SYNTHASE D"/>
    <property type="match status" value="1"/>
</dbReference>
<protein>
    <submittedName>
        <fullName evidence="3">tRNA pseudouridine(13) synthase</fullName>
        <ecNumber evidence="3">5.4.99.27</ecNumber>
    </submittedName>
</protein>
<dbReference type="GO" id="GO:0160150">
    <property type="term" value="F:tRNA pseudouridine(13) synthase activity"/>
    <property type="evidence" value="ECO:0007669"/>
    <property type="project" value="UniProtKB-EC"/>
</dbReference>
<dbReference type="EC" id="5.4.99.27" evidence="3"/>
<dbReference type="InterPro" id="IPR020103">
    <property type="entry name" value="PsdUridine_synth_cat_dom_sf"/>
</dbReference>
<comment type="similarity">
    <text evidence="1">Belongs to the pseudouridine synthase TruD family.</text>
</comment>
<dbReference type="EMBL" id="UOFP01000052">
    <property type="protein sequence ID" value="VAW84528.1"/>
    <property type="molecule type" value="Genomic_DNA"/>
</dbReference>
<feature type="domain" description="TRUD" evidence="2">
    <location>
        <begin position="43"/>
        <end position="190"/>
    </location>
</feature>
<evidence type="ECO:0000313" key="3">
    <source>
        <dbReference type="EMBL" id="VAW84528.1"/>
    </source>
</evidence>